<dbReference type="GO" id="GO:0008948">
    <property type="term" value="F:oxaloacetate decarboxylase activity"/>
    <property type="evidence" value="ECO:0007669"/>
    <property type="project" value="TreeGrafter"/>
</dbReference>
<dbReference type="EMBL" id="AGUE01000104">
    <property type="protein sequence ID" value="EHK99887.1"/>
    <property type="molecule type" value="Genomic_DNA"/>
</dbReference>
<evidence type="ECO:0000313" key="2">
    <source>
        <dbReference type="EMBL" id="EHK99887.1"/>
    </source>
</evidence>
<protein>
    <recommendedName>
        <fullName evidence="4">RraA-like protein</fullName>
    </recommendedName>
</protein>
<dbReference type="SUPFAM" id="SSF89562">
    <property type="entry name" value="RraA-like"/>
    <property type="match status" value="1"/>
</dbReference>
<dbReference type="InParanoid" id="H0ENK5"/>
<evidence type="ECO:0000313" key="3">
    <source>
        <dbReference type="Proteomes" id="UP000005446"/>
    </source>
</evidence>
<dbReference type="GO" id="GO:0046872">
    <property type="term" value="F:metal ion binding"/>
    <property type="evidence" value="ECO:0007669"/>
    <property type="project" value="UniProtKB-KW"/>
</dbReference>
<evidence type="ECO:0000256" key="1">
    <source>
        <dbReference type="PIRSR" id="PIRSR605493-1"/>
    </source>
</evidence>
<comment type="cofactor">
    <cofactor evidence="1">
        <name>Mg(2+)</name>
        <dbReference type="ChEBI" id="CHEBI:18420"/>
    </cofactor>
</comment>
<dbReference type="AlphaFoldDB" id="H0ENK5"/>
<dbReference type="PANTHER" id="PTHR33254">
    <property type="entry name" value="4-HYDROXY-4-METHYL-2-OXOGLUTARATE ALDOLASE 3-RELATED"/>
    <property type="match status" value="1"/>
</dbReference>
<sequence>MATSTSTTSQINALKIYTACDIADALLKLKVPNAGFIADLGLRTASLRTASKNEITIAPASTVLFASKVGKDAAQLPEGNIPSGQHYVDLTQSDSIVILSQPEDQKCAVLGGIMALRMKVLNARGIVVHGRVRDIEELKSTGLPIWSTGTSVVGANAEAKPHAIQVPLNIDGTLINPGDLIFLDAVNGVVAIPQDKVADVIELLPKLVSADDRVKEDVEQGVSVNDAFKRHRG</sequence>
<comment type="caution">
    <text evidence="2">The sequence shown here is derived from an EMBL/GenBank/DDBJ whole genome shotgun (WGS) entry which is preliminary data.</text>
</comment>
<accession>H0ENK5</accession>
<keyword evidence="1" id="KW-0479">Metal-binding</keyword>
<dbReference type="CDD" id="cd16841">
    <property type="entry name" value="RraA_family"/>
    <property type="match status" value="1"/>
</dbReference>
<dbReference type="PANTHER" id="PTHR33254:SF4">
    <property type="entry name" value="4-HYDROXY-4-METHYL-2-OXOGLUTARATE ALDOLASE 3-RELATED"/>
    <property type="match status" value="1"/>
</dbReference>
<organism evidence="2 3">
    <name type="scientific">Glarea lozoyensis (strain ATCC 74030 / MF5533)</name>
    <dbReference type="NCBI Taxonomy" id="1104152"/>
    <lineage>
        <taxon>Eukaryota</taxon>
        <taxon>Fungi</taxon>
        <taxon>Dikarya</taxon>
        <taxon>Ascomycota</taxon>
        <taxon>Pezizomycotina</taxon>
        <taxon>Leotiomycetes</taxon>
        <taxon>Helotiales</taxon>
        <taxon>Helotiaceae</taxon>
        <taxon>Glarea</taxon>
    </lineage>
</organism>
<evidence type="ECO:0008006" key="4">
    <source>
        <dbReference type="Google" id="ProtNLM"/>
    </source>
</evidence>
<reference evidence="2 3" key="1">
    <citation type="journal article" date="2012" name="Eukaryot. Cell">
        <title>Genome sequence of the fungus Glarea lozoyensis: the first genome sequence of a species from the Helotiaceae family.</title>
        <authorList>
            <person name="Youssar L."/>
            <person name="Gruening B.A."/>
            <person name="Erxleben A."/>
            <person name="Guenther S."/>
            <person name="Huettel W."/>
        </authorList>
    </citation>
    <scope>NUCLEOTIDE SEQUENCE [LARGE SCALE GENOMIC DNA]</scope>
    <source>
        <strain evidence="3">ATCC 74030 / MF5533</strain>
    </source>
</reference>
<keyword evidence="1" id="KW-0460">Magnesium</keyword>
<name>H0ENK5_GLAL7</name>
<dbReference type="InterPro" id="IPR005493">
    <property type="entry name" value="RraA/RraA-like"/>
</dbReference>
<keyword evidence="3" id="KW-1185">Reference proteome</keyword>
<dbReference type="Gene3D" id="3.50.30.40">
    <property type="entry name" value="Ribonuclease E inhibitor RraA/RraA-like"/>
    <property type="match status" value="1"/>
</dbReference>
<dbReference type="FunCoup" id="H0ENK5">
    <property type="interactions" value="5"/>
</dbReference>
<dbReference type="HOGENOM" id="CLU_072626_0_0_1"/>
<dbReference type="InterPro" id="IPR036704">
    <property type="entry name" value="RraA/RraA-like_sf"/>
</dbReference>
<dbReference type="GO" id="GO:0047443">
    <property type="term" value="F:4-hydroxy-4-methyl-2-oxoglutarate aldolase activity"/>
    <property type="evidence" value="ECO:0007669"/>
    <property type="project" value="TreeGrafter"/>
</dbReference>
<feature type="binding site" evidence="1">
    <location>
        <position position="133"/>
    </location>
    <ligand>
        <name>substrate</name>
    </ligand>
</feature>
<proteinExistence type="predicted"/>
<feature type="binding site" evidence="1">
    <location>
        <begin position="111"/>
        <end position="114"/>
    </location>
    <ligand>
        <name>substrate</name>
    </ligand>
</feature>
<dbReference type="Pfam" id="PF03737">
    <property type="entry name" value="RraA-like"/>
    <property type="match status" value="1"/>
</dbReference>
<dbReference type="Proteomes" id="UP000005446">
    <property type="component" value="Unassembled WGS sequence"/>
</dbReference>
<dbReference type="OrthoDB" id="1476984at2759"/>
<feature type="binding site" evidence="1">
    <location>
        <position position="134"/>
    </location>
    <ligand>
        <name>Mg(2+)</name>
        <dbReference type="ChEBI" id="CHEBI:18420"/>
    </ligand>
</feature>
<gene>
    <name evidence="2" type="ORF">M7I_4212</name>
</gene>